<dbReference type="EMBL" id="CP001670">
    <property type="protein sequence ID" value="AFZ81628.1"/>
    <property type="molecule type" value="Genomic_DNA"/>
</dbReference>
<dbReference type="KEGG" id="beq:BEWA_010450"/>
<dbReference type="GeneID" id="15805307"/>
<protein>
    <submittedName>
        <fullName evidence="1">Uncharacterized protein</fullName>
    </submittedName>
</protein>
<dbReference type="OrthoDB" id="360640at2759"/>
<reference evidence="1 2" key="1">
    <citation type="journal article" date="2012" name="BMC Genomics">
        <title>Comparative genomic analysis and phylogenetic position of Theileria equi.</title>
        <authorList>
            <person name="Kappmeyer L.S."/>
            <person name="Thiagarajan M."/>
            <person name="Herndon D.R."/>
            <person name="Ramsay J.D."/>
            <person name="Caler E."/>
            <person name="Djikeng A."/>
            <person name="Gillespie J.J."/>
            <person name="Lau A.O."/>
            <person name="Roalson E.H."/>
            <person name="Silva J.C."/>
            <person name="Silva M.G."/>
            <person name="Suarez C.E."/>
            <person name="Ueti M.W."/>
            <person name="Nene V.M."/>
            <person name="Mealey R.H."/>
            <person name="Knowles D.P."/>
            <person name="Brayton K.A."/>
        </authorList>
    </citation>
    <scope>NUCLEOTIDE SEQUENCE [LARGE SCALE GENOMIC DNA]</scope>
    <source>
        <strain evidence="1 2">WA</strain>
    </source>
</reference>
<gene>
    <name evidence="1" type="ORF">BEWA_010450</name>
</gene>
<sequence length="1585" mass="184075">MTLETSCLDSGFLCNYKLVYSSDFIKFLKKFDENYKKYYTTRNWQCLKRYVTYSINVLDYSPGCGYSERVKELLFENSNSLSSFGAIQADSEVCSTHFERNDNSFEYYGLLSTIISTSNPKFYDNPDLGIPELDAIVSKYVTYTNLYTSLADVYVRLCEFNLAFKSLIELSVILYLIRCDVKDLIKALGRKNVVADLPAICRMLNENRIYIDESYNIENPKIILKSSVRYWIQEIQFEIWSVLVKIWLRTPCIYSVTKKIESLELSSKVELLLNFDIFWSNNRYSLNREVNCINDQHESIDFCENLLSYSKLELGNLKINLTQEFIISYLFALPFNYQGLVIEGLLFISHVCRDLSHSTFCYIYSILNDALSIYTCMLANILNIKGWCKDVQVSMHSKDLLKTEYKGFVIPHTIFITHDQHIFNEKVFCIPSYSNQLNLWTEKGETSKTDTIFYELCKSCFLLKDDLEFQILFNIYTIESPGIIFSETITLPYKYFNVAIDRHFVGGKSRTYTCSNYSCKISSTKIYANISNEQQYATISKSISLCSFIRVSKLPRPYTKERKLKFSTGEYPRLKYLKAIKYSRCDISSVLIYGVPDVIAFSILSLLFSFGDIYSYIHYSQSIELLHYKDLLKKKQRTFIRYFLPLIPSRSTKQTKKILSFQKHIKKEFKENLIFSHCSVSKVLKKTISIANDKHIPLLLHQCFPLYSNYIEKHKEKETLLARKFILKIWDSTGIRKVKGYIRSLLNISRSNILTYKFKHFHKLKRILSPNISRAPITLGLGVLETEPYRIDSLSSRLNCVHISMTQDHRFCEFCHKFKMFEHMDHMLFTLDLLAHFLFTYGIGKKCYTTPYLIKSVTSDRINHFGKRTDLFVKDNTKISGINKVIYSILVKEKKFHYLPKVNTLKILEEFIENIILLSFATFFSENYHNKLISRLSMVKLMLGRCNLFLKLILQTLSHGSYKTSISYNGKHYGLSEFEPSFKAILTWKAFIELFNKPFTFQDFCSIINDIGLLPCTDILNSHRISNMDEEYMVNIGKLKYPPSKLLLMDGVSHLKLSNNANTLCSIPITEIQSDMIYVRTGSKLTYFVIKSDRNTRKKLYSECSMHDNSIDGISLLMSSAKLIFEAISLDPLDYKAWLYLSHCGLFLNDYYFAYKCSKRSIECFDSCIASWLVFIISISSRVKTFAPSKMGLSPCNENVTVYNTNIQTECVTELVPSPFYPILYGKNDAHYVMMNYVGGDLDKCLSIIYSLDHFNDIYLNSALLQLLSRTSKYYNPIFPWEYDHFSVHIIEHNNLGFLPEPNIANSTTEDSYLDEEYSNCLKQLIKNATDNKLMLCSQVFMGSIAQMFSKREFNFQCGCHADSISFSGLKDIGLNSLEEEIYGWITCIEVLAQTGQHETSQLLLPLLKNYVDVYEVVRCNKDQAFVKAPVEKAEDTYKNVVEQSLGYESIIGTNLGLEFKFLEMYTRCFNTKNSRHDLTNLLSHIREESLKQYYRKLSLLENRILVALNLYNESVELCGQIHRINFRSSQQTDFELESISLKAYSYALSRVQEYYKASIVDMFANQCRLTTPIIKLDLCLNVPL</sequence>
<organism evidence="1 2">
    <name type="scientific">Theileria equi strain WA</name>
    <dbReference type="NCBI Taxonomy" id="1537102"/>
    <lineage>
        <taxon>Eukaryota</taxon>
        <taxon>Sar</taxon>
        <taxon>Alveolata</taxon>
        <taxon>Apicomplexa</taxon>
        <taxon>Aconoidasida</taxon>
        <taxon>Piroplasmida</taxon>
        <taxon>Theileriidae</taxon>
        <taxon>Theileria</taxon>
    </lineage>
</organism>
<accession>L0B2A8</accession>
<keyword evidence="2" id="KW-1185">Reference proteome</keyword>
<evidence type="ECO:0000313" key="1">
    <source>
        <dbReference type="EMBL" id="AFZ81628.1"/>
    </source>
</evidence>
<name>L0B2A8_THEEQ</name>
<dbReference type="Proteomes" id="UP000031512">
    <property type="component" value="Chromosome 3"/>
</dbReference>
<dbReference type="eggNOG" id="ENOG502QX75">
    <property type="taxonomic scope" value="Eukaryota"/>
</dbReference>
<dbReference type="RefSeq" id="XP_004831294.1">
    <property type="nucleotide sequence ID" value="XM_004831237.1"/>
</dbReference>
<dbReference type="VEuPathDB" id="PiroplasmaDB:BEWA_010450"/>
<evidence type="ECO:0000313" key="2">
    <source>
        <dbReference type="Proteomes" id="UP000031512"/>
    </source>
</evidence>
<proteinExistence type="predicted"/>